<dbReference type="EMBL" id="BAABJI010000004">
    <property type="protein sequence ID" value="GAA4929748.1"/>
    <property type="molecule type" value="Genomic_DNA"/>
</dbReference>
<dbReference type="InterPro" id="IPR005950">
    <property type="entry name" value="ModA"/>
</dbReference>
<evidence type="ECO:0000256" key="2">
    <source>
        <dbReference type="ARBA" id="ARBA00022723"/>
    </source>
</evidence>
<keyword evidence="6" id="KW-1185">Reference proteome</keyword>
<reference evidence="6" key="1">
    <citation type="journal article" date="2019" name="Int. J. Syst. Evol. Microbiol.">
        <title>The Global Catalogue of Microorganisms (GCM) 10K type strain sequencing project: providing services to taxonomists for standard genome sequencing and annotation.</title>
        <authorList>
            <consortium name="The Broad Institute Genomics Platform"/>
            <consortium name="The Broad Institute Genome Sequencing Center for Infectious Disease"/>
            <person name="Wu L."/>
            <person name="Ma J."/>
        </authorList>
    </citation>
    <scope>NUCLEOTIDE SEQUENCE [LARGE SCALE GENOMIC DNA]</scope>
    <source>
        <strain evidence="6">JCM 18283</strain>
    </source>
</reference>
<dbReference type="NCBIfam" id="TIGR01256">
    <property type="entry name" value="modA"/>
    <property type="match status" value="1"/>
</dbReference>
<dbReference type="Gene3D" id="3.40.190.10">
    <property type="entry name" value="Periplasmic binding protein-like II"/>
    <property type="match status" value="2"/>
</dbReference>
<keyword evidence="3 4" id="KW-0732">Signal</keyword>
<dbReference type="InterPro" id="IPR044084">
    <property type="entry name" value="AvModA-like_subst-bd"/>
</dbReference>
<comment type="similarity">
    <text evidence="1">Belongs to the bacterial solute-binding protein ModA family.</text>
</comment>
<evidence type="ECO:0000256" key="1">
    <source>
        <dbReference type="ARBA" id="ARBA00009175"/>
    </source>
</evidence>
<feature type="signal peptide" evidence="4">
    <location>
        <begin position="1"/>
        <end position="22"/>
    </location>
</feature>
<feature type="chain" id="PRO_5045552489" evidence="4">
    <location>
        <begin position="23"/>
        <end position="250"/>
    </location>
</feature>
<accession>A0ABP9G9B2</accession>
<evidence type="ECO:0000313" key="6">
    <source>
        <dbReference type="Proteomes" id="UP001501436"/>
    </source>
</evidence>
<dbReference type="Pfam" id="PF13531">
    <property type="entry name" value="SBP_bac_11"/>
    <property type="match status" value="1"/>
</dbReference>
<dbReference type="Proteomes" id="UP001501436">
    <property type="component" value="Unassembled WGS sequence"/>
</dbReference>
<dbReference type="PANTHER" id="PTHR30632:SF14">
    <property type="entry name" value="TUNGSTATE_MOLYBDATE_CHROMATE-BINDING PROTEIN MODA"/>
    <property type="match status" value="1"/>
</dbReference>
<keyword evidence="2" id="KW-0479">Metal-binding</keyword>
<evidence type="ECO:0000313" key="5">
    <source>
        <dbReference type="EMBL" id="GAA4929748.1"/>
    </source>
</evidence>
<evidence type="ECO:0000256" key="3">
    <source>
        <dbReference type="ARBA" id="ARBA00022729"/>
    </source>
</evidence>
<dbReference type="PANTHER" id="PTHR30632">
    <property type="entry name" value="MOLYBDATE-BINDING PERIPLASMIC PROTEIN"/>
    <property type="match status" value="1"/>
</dbReference>
<gene>
    <name evidence="5" type="primary">modA</name>
    <name evidence="5" type="ORF">GCM10023313_38210</name>
</gene>
<comment type="caution">
    <text evidence="5">The sequence shown here is derived from an EMBL/GenBank/DDBJ whole genome shotgun (WGS) entry which is preliminary data.</text>
</comment>
<evidence type="ECO:0000256" key="4">
    <source>
        <dbReference type="SAM" id="SignalP"/>
    </source>
</evidence>
<organism evidence="5 6">
    <name type="scientific">Mucilaginibacter defluvii</name>
    <dbReference type="NCBI Taxonomy" id="1196019"/>
    <lineage>
        <taxon>Bacteria</taxon>
        <taxon>Pseudomonadati</taxon>
        <taxon>Bacteroidota</taxon>
        <taxon>Sphingobacteriia</taxon>
        <taxon>Sphingobacteriales</taxon>
        <taxon>Sphingobacteriaceae</taxon>
        <taxon>Mucilaginibacter</taxon>
    </lineage>
</organism>
<dbReference type="InterPro" id="IPR050682">
    <property type="entry name" value="ModA/WtpA"/>
</dbReference>
<dbReference type="PIRSF" id="PIRSF004846">
    <property type="entry name" value="ModA"/>
    <property type="match status" value="1"/>
</dbReference>
<proteinExistence type="inferred from homology"/>
<sequence>MMLYKKGSLLLMLVALSLIAMAQDVKIAAAANLQSVIKPLAAEFKKQTGITVTAIHGASGKLTAQSMNGAPYDIFLSADVAFTQTLYNKGYSINKPMVYALGSLILCSQRPFDTKRWKKWLTDKSTQKIAIANPSTAPYGKAAIQVLKADALLTTLKPRLVYGESIAQVNTYITTGVVSVGFTTEALIRDPQLKTKLYWLKMDNNNYSPIKQAMVLLKAGKNKAGAQKFYEFLLSPAAKRIFKQYGYQVK</sequence>
<protein>
    <submittedName>
        <fullName evidence="5">Molybdate ABC transporter substrate-binding protein</fullName>
    </submittedName>
</protein>
<name>A0ABP9G9B2_9SPHI</name>
<dbReference type="SUPFAM" id="SSF53850">
    <property type="entry name" value="Periplasmic binding protein-like II"/>
    <property type="match status" value="1"/>
</dbReference>
<dbReference type="CDD" id="cd13539">
    <property type="entry name" value="PBP2_AvModA"/>
    <property type="match status" value="1"/>
</dbReference>